<comment type="similarity">
    <text evidence="1">Belongs to the universal stress protein A family.</text>
</comment>
<dbReference type="Gene3D" id="3.40.50.620">
    <property type="entry name" value="HUPs"/>
    <property type="match status" value="1"/>
</dbReference>
<protein>
    <submittedName>
        <fullName evidence="3">Universal stress protein</fullName>
    </submittedName>
</protein>
<dbReference type="CDD" id="cd00293">
    <property type="entry name" value="USP-like"/>
    <property type="match status" value="1"/>
</dbReference>
<dbReference type="Proteomes" id="UP001597048">
    <property type="component" value="Unassembled WGS sequence"/>
</dbReference>
<evidence type="ECO:0000256" key="1">
    <source>
        <dbReference type="ARBA" id="ARBA00008791"/>
    </source>
</evidence>
<evidence type="ECO:0000259" key="2">
    <source>
        <dbReference type="Pfam" id="PF00582"/>
    </source>
</evidence>
<dbReference type="Pfam" id="PF00582">
    <property type="entry name" value="Usp"/>
    <property type="match status" value="1"/>
</dbReference>
<dbReference type="EMBL" id="JBHTJS010000006">
    <property type="protein sequence ID" value="MFD1007086.1"/>
    <property type="molecule type" value="Genomic_DNA"/>
</dbReference>
<dbReference type="InterPro" id="IPR006015">
    <property type="entry name" value="Universal_stress_UspA"/>
</dbReference>
<sequence>MYKSLLVAVDGSTQSEKALILACHLALYDDAEVHIVHAPEVLQHPAMMTWGIGSVSMEDSREELEATGSKVVERAVLAAQELGVTKVHGHVVRGEPTRAIIRQSEELGVDVIVMGCRGLGNLSGLVMGSVSHKITHSAKCGVITVR</sequence>
<dbReference type="InterPro" id="IPR014729">
    <property type="entry name" value="Rossmann-like_a/b/a_fold"/>
</dbReference>
<dbReference type="PANTHER" id="PTHR31964">
    <property type="entry name" value="ADENINE NUCLEOTIDE ALPHA HYDROLASES-LIKE SUPERFAMILY PROTEIN"/>
    <property type="match status" value="1"/>
</dbReference>
<gene>
    <name evidence="3" type="ORF">ACFQ1C_02800</name>
</gene>
<dbReference type="PRINTS" id="PR01438">
    <property type="entry name" value="UNVRSLSTRESS"/>
</dbReference>
<dbReference type="RefSeq" id="WP_379557010.1">
    <property type="nucleotide sequence ID" value="NZ_JBHTJS010000006.1"/>
</dbReference>
<accession>A0ABW3KFS5</accession>
<proteinExistence type="inferred from homology"/>
<keyword evidence="4" id="KW-1185">Reference proteome</keyword>
<evidence type="ECO:0000313" key="3">
    <source>
        <dbReference type="EMBL" id="MFD1007086.1"/>
    </source>
</evidence>
<organism evidence="3 4">
    <name type="scientific">Oceanisphaera ostreae</name>
    <dbReference type="NCBI Taxonomy" id="914151"/>
    <lineage>
        <taxon>Bacteria</taxon>
        <taxon>Pseudomonadati</taxon>
        <taxon>Pseudomonadota</taxon>
        <taxon>Gammaproteobacteria</taxon>
        <taxon>Aeromonadales</taxon>
        <taxon>Aeromonadaceae</taxon>
        <taxon>Oceanisphaera</taxon>
    </lineage>
</organism>
<dbReference type="InterPro" id="IPR006016">
    <property type="entry name" value="UspA"/>
</dbReference>
<feature type="domain" description="UspA" evidence="2">
    <location>
        <begin position="1"/>
        <end position="146"/>
    </location>
</feature>
<evidence type="ECO:0000313" key="4">
    <source>
        <dbReference type="Proteomes" id="UP001597048"/>
    </source>
</evidence>
<reference evidence="4" key="1">
    <citation type="journal article" date="2019" name="Int. J. Syst. Evol. Microbiol.">
        <title>The Global Catalogue of Microorganisms (GCM) 10K type strain sequencing project: providing services to taxonomists for standard genome sequencing and annotation.</title>
        <authorList>
            <consortium name="The Broad Institute Genomics Platform"/>
            <consortium name="The Broad Institute Genome Sequencing Center for Infectious Disease"/>
            <person name="Wu L."/>
            <person name="Ma J."/>
        </authorList>
    </citation>
    <scope>NUCLEOTIDE SEQUENCE [LARGE SCALE GENOMIC DNA]</scope>
    <source>
        <strain evidence="4">CCUG 60525</strain>
    </source>
</reference>
<name>A0ABW3KFS5_9GAMM</name>
<comment type="caution">
    <text evidence="3">The sequence shown here is derived from an EMBL/GenBank/DDBJ whole genome shotgun (WGS) entry which is preliminary data.</text>
</comment>
<dbReference type="PANTHER" id="PTHR31964:SF113">
    <property type="entry name" value="USPA DOMAIN-CONTAINING PROTEIN"/>
    <property type="match status" value="1"/>
</dbReference>
<dbReference type="SUPFAM" id="SSF52402">
    <property type="entry name" value="Adenine nucleotide alpha hydrolases-like"/>
    <property type="match status" value="1"/>
</dbReference>